<dbReference type="AlphaFoldDB" id="A0A7W7TA09"/>
<name>A0A7W7TA09_9PSEU</name>
<keyword evidence="2" id="KW-1185">Reference proteome</keyword>
<reference evidence="1 2" key="1">
    <citation type="submission" date="2020-08" db="EMBL/GenBank/DDBJ databases">
        <title>Sequencing the genomes of 1000 actinobacteria strains.</title>
        <authorList>
            <person name="Klenk H.-P."/>
        </authorList>
    </citation>
    <scope>NUCLEOTIDE SEQUENCE [LARGE SCALE GENOMIC DNA]</scope>
    <source>
        <strain evidence="1 2">DSM 45084</strain>
    </source>
</reference>
<protein>
    <submittedName>
        <fullName evidence="1">Uncharacterized protein</fullName>
    </submittedName>
</protein>
<organism evidence="1 2">
    <name type="scientific">Saccharothrix violaceirubra</name>
    <dbReference type="NCBI Taxonomy" id="413306"/>
    <lineage>
        <taxon>Bacteria</taxon>
        <taxon>Bacillati</taxon>
        <taxon>Actinomycetota</taxon>
        <taxon>Actinomycetes</taxon>
        <taxon>Pseudonocardiales</taxon>
        <taxon>Pseudonocardiaceae</taxon>
        <taxon>Saccharothrix</taxon>
    </lineage>
</organism>
<sequence>MSPHPRWKQGPLADEAWRPPTGLSRVERMAEQNSAAGGAAARLKVLADGRTAHASVALRRQPNGRRVYAYLRWSVDGRTRERYVCEVDRSTRADNLTVAWLAAHDAGLLRRATQDGG</sequence>
<gene>
    <name evidence="1" type="ORF">F4559_006580</name>
</gene>
<accession>A0A7W7TA09</accession>
<evidence type="ECO:0000313" key="2">
    <source>
        <dbReference type="Proteomes" id="UP000542674"/>
    </source>
</evidence>
<dbReference type="RefSeq" id="WP_184674910.1">
    <property type="nucleotide sequence ID" value="NZ_BAABAI010000021.1"/>
</dbReference>
<dbReference type="Proteomes" id="UP000542674">
    <property type="component" value="Unassembled WGS sequence"/>
</dbReference>
<dbReference type="EMBL" id="JACHJS010000001">
    <property type="protein sequence ID" value="MBB4969221.1"/>
    <property type="molecule type" value="Genomic_DNA"/>
</dbReference>
<proteinExistence type="predicted"/>
<comment type="caution">
    <text evidence="1">The sequence shown here is derived from an EMBL/GenBank/DDBJ whole genome shotgun (WGS) entry which is preliminary data.</text>
</comment>
<evidence type="ECO:0000313" key="1">
    <source>
        <dbReference type="EMBL" id="MBB4969221.1"/>
    </source>
</evidence>